<comment type="caution">
    <text evidence="5">The sequence shown here is derived from an EMBL/GenBank/DDBJ whole genome shotgun (WGS) entry which is preliminary data.</text>
</comment>
<dbReference type="AlphaFoldDB" id="A0AAE4WEX8"/>
<organism evidence="5 6">
    <name type="scientific">Agrobacterium vitis</name>
    <name type="common">Rhizobium vitis</name>
    <dbReference type="NCBI Taxonomy" id="373"/>
    <lineage>
        <taxon>Bacteria</taxon>
        <taxon>Pseudomonadati</taxon>
        <taxon>Pseudomonadota</taxon>
        <taxon>Alphaproteobacteria</taxon>
        <taxon>Hyphomicrobiales</taxon>
        <taxon>Rhizobiaceae</taxon>
        <taxon>Rhizobium/Agrobacterium group</taxon>
        <taxon>Agrobacterium</taxon>
    </lineage>
</organism>
<evidence type="ECO:0000313" key="5">
    <source>
        <dbReference type="EMBL" id="MUZ58653.1"/>
    </source>
</evidence>
<dbReference type="Proteomes" id="UP000436692">
    <property type="component" value="Unassembled WGS sequence"/>
</dbReference>
<gene>
    <name evidence="5" type="ORF">GOZ95_14450</name>
</gene>
<keyword evidence="3" id="KW-0804">Transcription</keyword>
<dbReference type="PROSITE" id="PS50043">
    <property type="entry name" value="HTH_LUXR_2"/>
    <property type="match status" value="1"/>
</dbReference>
<evidence type="ECO:0000256" key="2">
    <source>
        <dbReference type="ARBA" id="ARBA00023125"/>
    </source>
</evidence>
<dbReference type="Gene3D" id="1.10.10.10">
    <property type="entry name" value="Winged helix-like DNA-binding domain superfamily/Winged helix DNA-binding domain"/>
    <property type="match status" value="1"/>
</dbReference>
<dbReference type="PANTHER" id="PTHR44688:SF16">
    <property type="entry name" value="DNA-BINDING TRANSCRIPTIONAL ACTIVATOR DEVR_DOSR"/>
    <property type="match status" value="1"/>
</dbReference>
<proteinExistence type="predicted"/>
<dbReference type="InterPro" id="IPR016032">
    <property type="entry name" value="Sig_transdc_resp-reg_C-effctor"/>
</dbReference>
<evidence type="ECO:0000313" key="6">
    <source>
        <dbReference type="Proteomes" id="UP000436692"/>
    </source>
</evidence>
<keyword evidence="1" id="KW-0805">Transcription regulation</keyword>
<reference evidence="5 6" key="1">
    <citation type="submission" date="2019-12" db="EMBL/GenBank/DDBJ databases">
        <title>Whole-genome sequencing of Allorhizobium vitis.</title>
        <authorList>
            <person name="Gan H.M."/>
            <person name="Szegedi E."/>
            <person name="Burr T."/>
            <person name="Savka M.A."/>
        </authorList>
    </citation>
    <scope>NUCLEOTIDE SEQUENCE [LARGE SCALE GENOMIC DNA]</scope>
    <source>
        <strain evidence="5 6">CG989</strain>
    </source>
</reference>
<dbReference type="PANTHER" id="PTHR44688">
    <property type="entry name" value="DNA-BINDING TRANSCRIPTIONAL ACTIVATOR DEVR_DOSR"/>
    <property type="match status" value="1"/>
</dbReference>
<protein>
    <submittedName>
        <fullName evidence="5">LuxR family transcriptional regulator</fullName>
    </submittedName>
</protein>
<dbReference type="GO" id="GO:0006355">
    <property type="term" value="P:regulation of DNA-templated transcription"/>
    <property type="evidence" value="ECO:0007669"/>
    <property type="project" value="InterPro"/>
</dbReference>
<dbReference type="InterPro" id="IPR036388">
    <property type="entry name" value="WH-like_DNA-bd_sf"/>
</dbReference>
<dbReference type="SMART" id="SM00421">
    <property type="entry name" value="HTH_LUXR"/>
    <property type="match status" value="1"/>
</dbReference>
<dbReference type="InterPro" id="IPR000792">
    <property type="entry name" value="Tscrpt_reg_LuxR_C"/>
</dbReference>
<accession>A0AAE4WEX8</accession>
<feature type="domain" description="HTH luxR-type" evidence="4">
    <location>
        <begin position="195"/>
        <end position="260"/>
    </location>
</feature>
<name>A0AAE4WEX8_AGRVI</name>
<dbReference type="EMBL" id="WPHM01000007">
    <property type="protein sequence ID" value="MUZ58653.1"/>
    <property type="molecule type" value="Genomic_DNA"/>
</dbReference>
<sequence length="279" mass="31763">MINEKENLSQAILSVGKPDFFNDFCAYVRSFVRYDNVIFITYQNSYAPNLHFHSHSGCNVFRYIYKEYMSGAFLFDPVYLYHKESGGDGIFRLSDISKTQFETTEYYETYYNRIGITDELTVVACVDANATMTVSLGKDSTSGQFFSSGDESHLLERQSIIMALLKSHWEWDGSKFASNKQDLLAGVADFISLFRSRHGINLTQRQAQVALLILRGHSSESIGLNLNISPQTVKVFRKQIYQRCQISSLAELFTLMMPLQEEISAMPYRAKTTPASLCL</sequence>
<dbReference type="SUPFAM" id="SSF46894">
    <property type="entry name" value="C-terminal effector domain of the bipartite response regulators"/>
    <property type="match status" value="1"/>
</dbReference>
<keyword evidence="2" id="KW-0238">DNA-binding</keyword>
<evidence type="ECO:0000256" key="1">
    <source>
        <dbReference type="ARBA" id="ARBA00023015"/>
    </source>
</evidence>
<dbReference type="GO" id="GO:0003677">
    <property type="term" value="F:DNA binding"/>
    <property type="evidence" value="ECO:0007669"/>
    <property type="project" value="UniProtKB-KW"/>
</dbReference>
<dbReference type="Pfam" id="PF00196">
    <property type="entry name" value="GerE"/>
    <property type="match status" value="1"/>
</dbReference>
<dbReference type="RefSeq" id="WP_156549987.1">
    <property type="nucleotide sequence ID" value="NZ_JABAEJ010000012.1"/>
</dbReference>
<dbReference type="PRINTS" id="PR00038">
    <property type="entry name" value="HTHLUXR"/>
</dbReference>
<evidence type="ECO:0000256" key="3">
    <source>
        <dbReference type="ARBA" id="ARBA00023163"/>
    </source>
</evidence>
<evidence type="ECO:0000259" key="4">
    <source>
        <dbReference type="PROSITE" id="PS50043"/>
    </source>
</evidence>